<dbReference type="Gene3D" id="1.20.1440.180">
    <property type="entry name" value="KEN domain"/>
    <property type="match status" value="1"/>
</dbReference>
<dbReference type="Pfam" id="PF00078">
    <property type="entry name" value="RVT_1"/>
    <property type="match status" value="1"/>
</dbReference>
<keyword evidence="9" id="KW-0378">Hydrolase</keyword>
<evidence type="ECO:0000259" key="13">
    <source>
        <dbReference type="PROSITE" id="PS51392"/>
    </source>
</evidence>
<evidence type="ECO:0000256" key="10">
    <source>
        <dbReference type="ARBA" id="ARBA00022840"/>
    </source>
</evidence>
<proteinExistence type="predicted"/>
<dbReference type="Pfam" id="PF13966">
    <property type="entry name" value="zf-RVT"/>
    <property type="match status" value="1"/>
</dbReference>
<evidence type="ECO:0000256" key="8">
    <source>
        <dbReference type="ARBA" id="ARBA00022777"/>
    </source>
</evidence>
<dbReference type="InterPro" id="IPR011009">
    <property type="entry name" value="Kinase-like_dom_sf"/>
</dbReference>
<feature type="domain" description="KEN" evidence="13">
    <location>
        <begin position="991"/>
        <end position="1122"/>
    </location>
</feature>
<keyword evidence="7" id="KW-0547">Nucleotide-binding</keyword>
<organism evidence="14">
    <name type="scientific">Fagus sylvatica</name>
    <name type="common">Beechnut</name>
    <dbReference type="NCBI Taxonomy" id="28930"/>
    <lineage>
        <taxon>Eukaryota</taxon>
        <taxon>Viridiplantae</taxon>
        <taxon>Streptophyta</taxon>
        <taxon>Embryophyta</taxon>
        <taxon>Tracheophyta</taxon>
        <taxon>Spermatophyta</taxon>
        <taxon>Magnoliopsida</taxon>
        <taxon>eudicotyledons</taxon>
        <taxon>Gunneridae</taxon>
        <taxon>Pentapetalae</taxon>
        <taxon>rosids</taxon>
        <taxon>fabids</taxon>
        <taxon>Fagales</taxon>
        <taxon>Fagaceae</taxon>
        <taxon>Fagus</taxon>
    </lineage>
</organism>
<dbReference type="InterPro" id="IPR026960">
    <property type="entry name" value="RVT-Znf"/>
</dbReference>
<keyword evidence="8" id="KW-0418">Kinase</keyword>
<dbReference type="SMART" id="SM00580">
    <property type="entry name" value="PUG"/>
    <property type="match status" value="1"/>
</dbReference>
<dbReference type="PANTHER" id="PTHR13954">
    <property type="entry name" value="IRE1-RELATED"/>
    <property type="match status" value="1"/>
</dbReference>
<evidence type="ECO:0000256" key="4">
    <source>
        <dbReference type="ARBA" id="ARBA00022679"/>
    </source>
</evidence>
<evidence type="ECO:0000256" key="2">
    <source>
        <dbReference type="ARBA" id="ARBA00012513"/>
    </source>
</evidence>
<dbReference type="GO" id="GO:0005524">
    <property type="term" value="F:ATP binding"/>
    <property type="evidence" value="ECO:0007669"/>
    <property type="project" value="UniProtKB-KW"/>
</dbReference>
<dbReference type="SUPFAM" id="SSF56672">
    <property type="entry name" value="DNA/RNA polymerases"/>
    <property type="match status" value="1"/>
</dbReference>
<dbReference type="GO" id="GO:0004674">
    <property type="term" value="F:protein serine/threonine kinase activity"/>
    <property type="evidence" value="ECO:0007669"/>
    <property type="project" value="UniProtKB-KW"/>
</dbReference>
<dbReference type="FunFam" id="3.30.200.20:FF:000077">
    <property type="entry name" value="Putative Serine/threonine-protein kinase/endoribonuclease IRE1"/>
    <property type="match status" value="1"/>
</dbReference>
<dbReference type="EMBL" id="OIVN01006360">
    <property type="protein sequence ID" value="SPD31437.1"/>
    <property type="molecule type" value="Genomic_DNA"/>
</dbReference>
<sequence>MERFPNGEDPYPLVPSLYSVSSTCFELMNAYISNWFVLTQIFKLCLSYRPDRLDAGWIQTIVDVIYSDSSLIVYEDGQIGFSYLLSWIVRWFSDWKSIYNIKEERKKTLKSGKNGNVEKKDKCVSSENGDVFAHTDGDNQMSLHLNKLVDGGTNGRRIGKLFVSNTEIAKGSNGTIVLEGIYEGRPVAVKRLVQAHNDVAFKEIQNLIASDQHPNIVRWYGVEYDQDFIYLSLERCTCNLDDLIQIYSDCSQNQVFNKDKAMRAMIEYKARLESVKNIFPDLNLWKANGHPSPLLLKLMSHIIMSQDKTFHSYWSTFIDSLKHNGGRKILDSVLIANECLDSRLKSRLPGIICKLDIEKAYDHVHWGSLLYLLRRMGFGDKWCQWIEACISSVQFFVLVNGSPKGFFSSSRGIRQGDPLSPLLFLLIMEVLSRMLRKVEVAGLIWGFSAGDLDQLSYIRMVLSCFEAVTGLLVNTSKSEMVPVSEVGNIAMLADSLDCWVGSLPLAYLGMPLGVSYKAVVAQRIEKLQRNFLWGGMGEEFKHHLVGWDKVCTPKEKGGLGVRSMILFNKALLGKWLWRFGLEEHHLWRRVLVAKYGVDLGGWRTSRSRGPYGCGVWKGIMLGWNEFFQHIEFVVGLGNRIRFWQDMWCGDRALMDRFPTLYVCSFHREVTIDSILMRPAAGGPCEWNISFIRDFNDWEIDLVVEFFQLLTSNTPNNVGPDGLRWKGSKVFASCSFYHVLNDKHGEHGVLFPWKGIWAVKASPRVSFFIWTATWGRILTCDNLMRRGYTMVNRCCLCCSNGETVDHLLLHCPISHVLWTFLFRSFHVSWVIPRNVKDLLLGWHNWLGKHHSDIWNLAPHCHMWSIWMERNSRTFEDLLCSTDQLIEKFATSLFSWSRVWGFSTASSVADFVVSLHSVSVSSSIFSGWQAPEQLLHGRQTCAVDLFSLGCVLFFCITGGRHPFGDSLERDINIVKNQMDLFLVEHIPEVVHLISRLLNPDPELSDRVELEDRETDSDLLKALESIGQVVLGGKWDEKMEPAFITNLGHYRRYKFDSVRDLLRVIRNKLNHYRELPKQIQVLVGPVPEGYDSYFASRFTRLFIEVYKVVYRHCMEEECFQRYFKSNVD</sequence>
<evidence type="ECO:0000313" key="14">
    <source>
        <dbReference type="EMBL" id="SPD31437.1"/>
    </source>
</evidence>
<dbReference type="InterPro" id="IPR043502">
    <property type="entry name" value="DNA/RNA_pol_sf"/>
</dbReference>
<dbReference type="GO" id="GO:0004521">
    <property type="term" value="F:RNA endonuclease activity"/>
    <property type="evidence" value="ECO:0007669"/>
    <property type="project" value="InterPro"/>
</dbReference>
<dbReference type="Gene3D" id="1.10.510.10">
    <property type="entry name" value="Transferase(Phosphotransferase) domain 1"/>
    <property type="match status" value="2"/>
</dbReference>
<keyword evidence="6" id="KW-0732">Signal</keyword>
<keyword evidence="5" id="KW-0812">Transmembrane</keyword>
<gene>
    <name evidence="14" type="ORF">FSB_LOCUS59319</name>
</gene>
<evidence type="ECO:0000256" key="7">
    <source>
        <dbReference type="ARBA" id="ARBA00022741"/>
    </source>
</evidence>
<dbReference type="GO" id="GO:0036498">
    <property type="term" value="P:IRE1-mediated unfolded protein response"/>
    <property type="evidence" value="ECO:0007669"/>
    <property type="project" value="TreeGrafter"/>
</dbReference>
<dbReference type="InterPro" id="IPR010513">
    <property type="entry name" value="KEN_dom"/>
</dbReference>
<reference evidence="14" key="1">
    <citation type="submission" date="2018-02" db="EMBL/GenBank/DDBJ databases">
        <authorList>
            <person name="Cohen D.B."/>
            <person name="Kent A.D."/>
        </authorList>
    </citation>
    <scope>NUCLEOTIDE SEQUENCE</scope>
</reference>
<evidence type="ECO:0000256" key="1">
    <source>
        <dbReference type="ARBA" id="ARBA00004479"/>
    </source>
</evidence>
<evidence type="ECO:0000256" key="5">
    <source>
        <dbReference type="ARBA" id="ARBA00022692"/>
    </source>
</evidence>
<keyword evidence="11" id="KW-1133">Transmembrane helix</keyword>
<dbReference type="AlphaFoldDB" id="A0A2N9J1L9"/>
<dbReference type="InterPro" id="IPR038357">
    <property type="entry name" value="KEN_sf"/>
</dbReference>
<comment type="subcellular location">
    <subcellularLocation>
        <location evidence="1">Membrane</location>
        <topology evidence="1">Single-pass type I membrane protein</topology>
    </subcellularLocation>
</comment>
<dbReference type="PANTHER" id="PTHR13954:SF6">
    <property type="entry name" value="NON-SPECIFIC SERINE_THREONINE PROTEIN KINASE"/>
    <property type="match status" value="1"/>
</dbReference>
<accession>A0A2N9J1L9</accession>
<keyword evidence="10" id="KW-0067">ATP-binding</keyword>
<keyword evidence="3" id="KW-0723">Serine/threonine-protein kinase</keyword>
<dbReference type="GO" id="GO:0051082">
    <property type="term" value="F:unfolded protein binding"/>
    <property type="evidence" value="ECO:0007669"/>
    <property type="project" value="TreeGrafter"/>
</dbReference>
<dbReference type="FunFam" id="1.20.1440.180:FF:000002">
    <property type="entry name" value="Serine/threonine-protein kinase/endoribonuclease IRE1"/>
    <property type="match status" value="1"/>
</dbReference>
<dbReference type="InterPro" id="IPR045133">
    <property type="entry name" value="IRE1/2-like"/>
</dbReference>
<keyword evidence="12" id="KW-0472">Membrane</keyword>
<dbReference type="SUPFAM" id="SSF56112">
    <property type="entry name" value="Protein kinase-like (PK-like)"/>
    <property type="match status" value="2"/>
</dbReference>
<dbReference type="GO" id="GO:0006397">
    <property type="term" value="P:mRNA processing"/>
    <property type="evidence" value="ECO:0007669"/>
    <property type="project" value="InterPro"/>
</dbReference>
<evidence type="ECO:0000256" key="11">
    <source>
        <dbReference type="ARBA" id="ARBA00022989"/>
    </source>
</evidence>
<protein>
    <recommendedName>
        <fullName evidence="2">non-specific serine/threonine protein kinase</fullName>
        <ecNumber evidence="2">2.7.11.1</ecNumber>
    </recommendedName>
</protein>
<dbReference type="GO" id="GO:0016787">
    <property type="term" value="F:hydrolase activity"/>
    <property type="evidence" value="ECO:0007669"/>
    <property type="project" value="UniProtKB-KW"/>
</dbReference>
<evidence type="ECO:0000256" key="3">
    <source>
        <dbReference type="ARBA" id="ARBA00022527"/>
    </source>
</evidence>
<dbReference type="EC" id="2.7.11.1" evidence="2"/>
<evidence type="ECO:0000256" key="12">
    <source>
        <dbReference type="ARBA" id="ARBA00023136"/>
    </source>
</evidence>
<evidence type="ECO:0000256" key="9">
    <source>
        <dbReference type="ARBA" id="ARBA00022801"/>
    </source>
</evidence>
<evidence type="ECO:0000256" key="6">
    <source>
        <dbReference type="ARBA" id="ARBA00022729"/>
    </source>
</evidence>
<name>A0A2N9J1L9_FAGSY</name>
<dbReference type="PROSITE" id="PS51392">
    <property type="entry name" value="KEN"/>
    <property type="match status" value="1"/>
</dbReference>
<dbReference type="InterPro" id="IPR000477">
    <property type="entry name" value="RT_dom"/>
</dbReference>
<dbReference type="GO" id="GO:1990604">
    <property type="term" value="C:IRE1-TRAF2-ASK1 complex"/>
    <property type="evidence" value="ECO:0007669"/>
    <property type="project" value="TreeGrafter"/>
</dbReference>
<dbReference type="Pfam" id="PF06479">
    <property type="entry name" value="Ribonuc_2-5A"/>
    <property type="match status" value="1"/>
</dbReference>
<keyword evidence="4" id="KW-0808">Transferase</keyword>
<dbReference type="CDD" id="cd10422">
    <property type="entry name" value="RNase_Ire1"/>
    <property type="match status" value="1"/>
</dbReference>